<proteinExistence type="predicted"/>
<dbReference type="EMBL" id="AAWS01000078">
    <property type="protein sequence ID" value="EAY24187.1"/>
    <property type="molecule type" value="Genomic_DNA"/>
</dbReference>
<keyword evidence="2" id="KW-1185">Reference proteome</keyword>
<sequence>MSVSNNLQGFCCICSAILNIAKHLLVVSQSVTQQRNKTAIYQGLPKCIDLDKKVKKLTL</sequence>
<dbReference type="Proteomes" id="UP000004095">
    <property type="component" value="Unassembled WGS sequence"/>
</dbReference>
<gene>
    <name evidence="1" type="ORF">M23134_01775</name>
</gene>
<comment type="caution">
    <text evidence="1">The sequence shown here is derived from an EMBL/GenBank/DDBJ whole genome shotgun (WGS) entry which is preliminary data.</text>
</comment>
<evidence type="ECO:0000313" key="1">
    <source>
        <dbReference type="EMBL" id="EAY24187.1"/>
    </source>
</evidence>
<evidence type="ECO:0000313" key="2">
    <source>
        <dbReference type="Proteomes" id="UP000004095"/>
    </source>
</evidence>
<reference evidence="1 2" key="1">
    <citation type="submission" date="2007-01" db="EMBL/GenBank/DDBJ databases">
        <authorList>
            <person name="Haygood M."/>
            <person name="Podell S."/>
            <person name="Anderson C."/>
            <person name="Hopkinson B."/>
            <person name="Roe K."/>
            <person name="Barbeau K."/>
            <person name="Gaasterland T."/>
            <person name="Ferriera S."/>
            <person name="Johnson J."/>
            <person name="Kravitz S."/>
            <person name="Beeson K."/>
            <person name="Sutton G."/>
            <person name="Rogers Y.-H."/>
            <person name="Friedman R."/>
            <person name="Frazier M."/>
            <person name="Venter J.C."/>
        </authorList>
    </citation>
    <scope>NUCLEOTIDE SEQUENCE [LARGE SCALE GENOMIC DNA]</scope>
    <source>
        <strain evidence="1 2">ATCC 23134</strain>
    </source>
</reference>
<accession>A1ZZJ2</accession>
<organism evidence="1 2">
    <name type="scientific">Microscilla marina ATCC 23134</name>
    <dbReference type="NCBI Taxonomy" id="313606"/>
    <lineage>
        <taxon>Bacteria</taxon>
        <taxon>Pseudomonadati</taxon>
        <taxon>Bacteroidota</taxon>
        <taxon>Cytophagia</taxon>
        <taxon>Cytophagales</taxon>
        <taxon>Microscillaceae</taxon>
        <taxon>Microscilla</taxon>
    </lineage>
</organism>
<name>A1ZZJ2_MICM2</name>
<protein>
    <submittedName>
        <fullName evidence="1">Uncharacterized protein</fullName>
    </submittedName>
</protein>
<dbReference type="AlphaFoldDB" id="A1ZZJ2"/>